<evidence type="ECO:0000256" key="3">
    <source>
        <dbReference type="ARBA" id="ARBA00023204"/>
    </source>
</evidence>
<keyword evidence="6" id="KW-0378">Hydrolase</keyword>
<name>A0ABS2LAT2_9CELL</name>
<evidence type="ECO:0000256" key="4">
    <source>
        <dbReference type="SAM" id="MobiDB-lite"/>
    </source>
</evidence>
<feature type="region of interest" description="Disordered" evidence="4">
    <location>
        <begin position="1"/>
        <end position="31"/>
    </location>
</feature>
<evidence type="ECO:0000256" key="2">
    <source>
        <dbReference type="ARBA" id="ARBA00022806"/>
    </source>
</evidence>
<dbReference type="EMBL" id="JAFBBO010000001">
    <property type="protein sequence ID" value="MBM7477520.1"/>
    <property type="molecule type" value="Genomic_DNA"/>
</dbReference>
<sequence>MTSLAPDLAGSGHTSGRPTGPVAPTGSVAPADAAEPLESVETAELLGHAPRERRRPALSPSRANDFMQCPLLFRFRVVDKLPEPPSSAAARGTLVHSVLERLYDAPVGERTLAAAQAMLPGEWERLQEAEPRYAELFAGGAAGSAGSAGAGAGPDNPADGGVQAWLDGAGNLLGTYFTLEDPNRLEPAEREMFVETQLEDGPLLRGIVDRLDVAPNGAMRVVDYKTGKSPRPQYQGSALFQMRFYGLVLWRERGEIPKMLQLVYLGDGQVLRAEPQEADLRAVEEQVRTLWSTITQAARTGQWTPRRTPLCGWCAHQAVCPQFGGTPPEIPEGAVELALGIAPEAVAS</sequence>
<keyword evidence="2" id="KW-0547">Nucleotide-binding</keyword>
<keyword evidence="6" id="KW-0269">Exonuclease</keyword>
<reference evidence="6 7" key="1">
    <citation type="submission" date="2021-01" db="EMBL/GenBank/DDBJ databases">
        <title>Sequencing the genomes of 1000 actinobacteria strains.</title>
        <authorList>
            <person name="Klenk H.-P."/>
        </authorList>
    </citation>
    <scope>NUCLEOTIDE SEQUENCE [LARGE SCALE GENOMIC DNA]</scope>
    <source>
        <strain evidence="6 7">DSM 46000</strain>
    </source>
</reference>
<evidence type="ECO:0000256" key="1">
    <source>
        <dbReference type="ARBA" id="ARBA00022763"/>
    </source>
</evidence>
<evidence type="ECO:0000313" key="6">
    <source>
        <dbReference type="EMBL" id="MBM7477520.1"/>
    </source>
</evidence>
<dbReference type="GO" id="GO:0004527">
    <property type="term" value="F:exonuclease activity"/>
    <property type="evidence" value="ECO:0007669"/>
    <property type="project" value="UniProtKB-KW"/>
</dbReference>
<comment type="caution">
    <text evidence="6">The sequence shown here is derived from an EMBL/GenBank/DDBJ whole genome shotgun (WGS) entry which is preliminary data.</text>
</comment>
<keyword evidence="2" id="KW-0067">ATP-binding</keyword>
<dbReference type="Gene3D" id="3.90.320.10">
    <property type="match status" value="1"/>
</dbReference>
<evidence type="ECO:0000259" key="5">
    <source>
        <dbReference type="Pfam" id="PF12705"/>
    </source>
</evidence>
<gene>
    <name evidence="6" type="ORF">JOD49_000440</name>
</gene>
<dbReference type="InterPro" id="IPR038726">
    <property type="entry name" value="PDDEXK_AddAB-type"/>
</dbReference>
<dbReference type="InterPro" id="IPR011604">
    <property type="entry name" value="PDDEXK-like_dom_sf"/>
</dbReference>
<dbReference type="Pfam" id="PF12705">
    <property type="entry name" value="PDDEXK_1"/>
    <property type="match status" value="1"/>
</dbReference>
<dbReference type="RefSeq" id="WP_205305794.1">
    <property type="nucleotide sequence ID" value="NZ_BAAAVF010000010.1"/>
</dbReference>
<dbReference type="Proteomes" id="UP000698059">
    <property type="component" value="Unassembled WGS sequence"/>
</dbReference>
<keyword evidence="6" id="KW-0540">Nuclease</keyword>
<keyword evidence="2" id="KW-0347">Helicase</keyword>
<proteinExistence type="predicted"/>
<organism evidence="6 7">
    <name type="scientific">Oerskovia jenensis</name>
    <dbReference type="NCBI Taxonomy" id="162169"/>
    <lineage>
        <taxon>Bacteria</taxon>
        <taxon>Bacillati</taxon>
        <taxon>Actinomycetota</taxon>
        <taxon>Actinomycetes</taxon>
        <taxon>Micrococcales</taxon>
        <taxon>Cellulomonadaceae</taxon>
        <taxon>Oerskovia</taxon>
    </lineage>
</organism>
<accession>A0ABS2LAT2</accession>
<protein>
    <submittedName>
        <fullName evidence="6">RecB family exonuclease</fullName>
    </submittedName>
</protein>
<keyword evidence="3" id="KW-0234">DNA repair</keyword>
<keyword evidence="7" id="KW-1185">Reference proteome</keyword>
<evidence type="ECO:0000313" key="7">
    <source>
        <dbReference type="Proteomes" id="UP000698059"/>
    </source>
</evidence>
<feature type="domain" description="PD-(D/E)XK endonuclease-like" evidence="5">
    <location>
        <begin position="58"/>
        <end position="321"/>
    </location>
</feature>
<keyword evidence="1" id="KW-0227">DNA damage</keyword>